<dbReference type="InterPro" id="IPR006502">
    <property type="entry name" value="PDDEXK-like"/>
</dbReference>
<dbReference type="NCBIfam" id="TIGR01615">
    <property type="entry name" value="A_thal_3542"/>
    <property type="match status" value="1"/>
</dbReference>
<dbReference type="Pfam" id="PF04720">
    <property type="entry name" value="PDDEXK_6"/>
    <property type="match status" value="1"/>
</dbReference>
<reference evidence="2 3" key="1">
    <citation type="submission" date="2024-12" db="EMBL/GenBank/DDBJ databases">
        <title>The unique morphological basis and parallel evolutionary history of personate flowers in Penstemon.</title>
        <authorList>
            <person name="Depatie T.H."/>
            <person name="Wessinger C.A."/>
        </authorList>
    </citation>
    <scope>NUCLEOTIDE SEQUENCE [LARGE SCALE GENOMIC DNA]</scope>
    <source>
        <strain evidence="2">WTNN_2</strain>
        <tissue evidence="2">Leaf</tissue>
    </source>
</reference>
<evidence type="ECO:0000256" key="1">
    <source>
        <dbReference type="SAM" id="MobiDB-lite"/>
    </source>
</evidence>
<comment type="caution">
    <text evidence="2">The sequence shown here is derived from an EMBL/GenBank/DDBJ whole genome shotgun (WGS) entry which is preliminary data.</text>
</comment>
<feature type="compositionally biased region" description="Acidic residues" evidence="1">
    <location>
        <begin position="65"/>
        <end position="76"/>
    </location>
</feature>
<name>A0ABD3SXP5_9LAMI</name>
<gene>
    <name evidence="2" type="ORF">ACJIZ3_017739</name>
</gene>
<dbReference type="EMBL" id="JBJXBP010000005">
    <property type="protein sequence ID" value="KAL3828937.1"/>
    <property type="molecule type" value="Genomic_DNA"/>
</dbReference>
<dbReference type="AlphaFoldDB" id="A0ABD3SXP5"/>
<accession>A0ABD3SXP5</accession>
<evidence type="ECO:0000313" key="2">
    <source>
        <dbReference type="EMBL" id="KAL3828937.1"/>
    </source>
</evidence>
<organism evidence="2 3">
    <name type="scientific">Penstemon smallii</name>
    <dbReference type="NCBI Taxonomy" id="265156"/>
    <lineage>
        <taxon>Eukaryota</taxon>
        <taxon>Viridiplantae</taxon>
        <taxon>Streptophyta</taxon>
        <taxon>Embryophyta</taxon>
        <taxon>Tracheophyta</taxon>
        <taxon>Spermatophyta</taxon>
        <taxon>Magnoliopsida</taxon>
        <taxon>eudicotyledons</taxon>
        <taxon>Gunneridae</taxon>
        <taxon>Pentapetalae</taxon>
        <taxon>asterids</taxon>
        <taxon>lamiids</taxon>
        <taxon>Lamiales</taxon>
        <taxon>Plantaginaceae</taxon>
        <taxon>Cheloneae</taxon>
        <taxon>Penstemon</taxon>
    </lineage>
</organism>
<dbReference type="PANTHER" id="PTHR31579:SF84">
    <property type="entry name" value="F21O3.6 PROTEIN"/>
    <property type="match status" value="1"/>
</dbReference>
<dbReference type="PANTHER" id="PTHR31579">
    <property type="entry name" value="OS03G0796600 PROTEIN"/>
    <property type="match status" value="1"/>
</dbReference>
<evidence type="ECO:0000313" key="3">
    <source>
        <dbReference type="Proteomes" id="UP001634393"/>
    </source>
</evidence>
<proteinExistence type="predicted"/>
<sequence>MSGNVSTRMKRVTDPLDDKVKARIVGRVTFEQDYVSSGSEHSAQTDDDVTSPTLSELFFDFGFNDNDDSSPETNESDSERDPSTYNTIDVNLDLIKPIVLDQNDAFQKVLTDHVLKAVQQFLCVTSKQILRRNVMTYLRDCGYNAAICKTKWESTGGLTSGNYEFIDVVRTEYSARYFIDLDFASEFEIARPTCSYERLLQYIPKIFVGKCEDLKKILKAVSDAARRSLKSRGLILPPWRKHRFMQNKWFGPYRRTTNIYPASFSSLPSAKESYGVVKCRAVGFDVTVNGGHVLLPASGRMR</sequence>
<protein>
    <submittedName>
        <fullName evidence="2">Uncharacterized protein</fullName>
    </submittedName>
</protein>
<dbReference type="Proteomes" id="UP001634393">
    <property type="component" value="Unassembled WGS sequence"/>
</dbReference>
<feature type="region of interest" description="Disordered" evidence="1">
    <location>
        <begin position="64"/>
        <end position="84"/>
    </location>
</feature>
<keyword evidence="3" id="KW-1185">Reference proteome</keyword>